<organism evidence="2 3">
    <name type="scientific">Ephemeroptericola cinctiostellae</name>
    <dbReference type="NCBI Taxonomy" id="2268024"/>
    <lineage>
        <taxon>Bacteria</taxon>
        <taxon>Pseudomonadati</taxon>
        <taxon>Pseudomonadota</taxon>
        <taxon>Betaproteobacteria</taxon>
        <taxon>Burkholderiales</taxon>
        <taxon>Burkholderiaceae</taxon>
        <taxon>Ephemeroptericola</taxon>
    </lineage>
</organism>
<dbReference type="EMBL" id="CP031124">
    <property type="protein sequence ID" value="AXF85732.1"/>
    <property type="molecule type" value="Genomic_DNA"/>
</dbReference>
<keyword evidence="1" id="KW-0812">Transmembrane</keyword>
<feature type="transmembrane region" description="Helical" evidence="1">
    <location>
        <begin position="14"/>
        <end position="35"/>
    </location>
</feature>
<sequence>MSDMWNYVPAELRYVVYALLVFAGLTTLGIIRLLIRKK</sequence>
<protein>
    <submittedName>
        <fullName evidence="2">Uncharacterized protein</fullName>
    </submittedName>
</protein>
<reference evidence="3" key="1">
    <citation type="submission" date="2018-07" db="EMBL/GenBank/DDBJ databases">
        <authorList>
            <person name="Kim H."/>
        </authorList>
    </citation>
    <scope>NUCLEOTIDE SEQUENCE [LARGE SCALE GENOMIC DNA]</scope>
    <source>
        <strain evidence="3">F02</strain>
    </source>
</reference>
<evidence type="ECO:0000313" key="2">
    <source>
        <dbReference type="EMBL" id="AXF85732.1"/>
    </source>
</evidence>
<evidence type="ECO:0000256" key="1">
    <source>
        <dbReference type="SAM" id="Phobius"/>
    </source>
</evidence>
<dbReference type="AlphaFoldDB" id="A0A345DBJ4"/>
<gene>
    <name evidence="2" type="ORF">DTO96_101466</name>
</gene>
<proteinExistence type="predicted"/>
<keyword evidence="1" id="KW-1133">Transmembrane helix</keyword>
<name>A0A345DBJ4_9BURK</name>
<dbReference type="KEGG" id="hyf:DTO96_101466"/>
<evidence type="ECO:0000313" key="3">
    <source>
        <dbReference type="Proteomes" id="UP000252182"/>
    </source>
</evidence>
<keyword evidence="3" id="KW-1185">Reference proteome</keyword>
<keyword evidence="1" id="KW-0472">Membrane</keyword>
<accession>A0A345DBJ4</accession>
<dbReference type="Proteomes" id="UP000252182">
    <property type="component" value="Chromosome"/>
</dbReference>